<dbReference type="RefSeq" id="WP_091172216.1">
    <property type="nucleotide sequence ID" value="NZ_FNCG01000013.1"/>
</dbReference>
<organism evidence="1 2">
    <name type="scientific">Mucilaginibacter gossypii</name>
    <dbReference type="NCBI Taxonomy" id="551996"/>
    <lineage>
        <taxon>Bacteria</taxon>
        <taxon>Pseudomonadati</taxon>
        <taxon>Bacteroidota</taxon>
        <taxon>Sphingobacteriia</taxon>
        <taxon>Sphingobacteriales</taxon>
        <taxon>Sphingobacteriaceae</taxon>
        <taxon>Mucilaginibacter</taxon>
    </lineage>
</organism>
<sequence>MPLKIYSIDRIEIEKAVLSWIELLANGRYDEAYQLTLHDPYYQWSPSNIKDIINGYGLPDEQLEEKYKVTSPESAIINGNIDPNKDIDFFDYTIRKIDERHDMTIIGYVIYDLPINGEWSDLSATFKILQTDNFLMLELNEIHML</sequence>
<keyword evidence="2" id="KW-1185">Reference proteome</keyword>
<evidence type="ECO:0000313" key="2">
    <source>
        <dbReference type="Proteomes" id="UP000199705"/>
    </source>
</evidence>
<dbReference type="EMBL" id="FNCG01000013">
    <property type="protein sequence ID" value="SDH87517.1"/>
    <property type="molecule type" value="Genomic_DNA"/>
</dbReference>
<evidence type="ECO:0008006" key="3">
    <source>
        <dbReference type="Google" id="ProtNLM"/>
    </source>
</evidence>
<evidence type="ECO:0000313" key="1">
    <source>
        <dbReference type="EMBL" id="SDH87517.1"/>
    </source>
</evidence>
<accession>A0A1G8FZF1</accession>
<proteinExistence type="predicted"/>
<name>A0A1G8FZF1_9SPHI</name>
<dbReference type="Proteomes" id="UP000199705">
    <property type="component" value="Unassembled WGS sequence"/>
</dbReference>
<gene>
    <name evidence="1" type="ORF">SAMN05192573_113115</name>
</gene>
<reference evidence="2" key="1">
    <citation type="submission" date="2016-10" db="EMBL/GenBank/DDBJ databases">
        <authorList>
            <person name="Varghese N."/>
            <person name="Submissions S."/>
        </authorList>
    </citation>
    <scope>NUCLEOTIDE SEQUENCE [LARGE SCALE GENOMIC DNA]</scope>
    <source>
        <strain evidence="2">Gh-67</strain>
    </source>
</reference>
<dbReference type="STRING" id="551996.SAMN05192573_113115"/>
<protein>
    <recommendedName>
        <fullName evidence="3">Nuclear transport factor 2 family protein</fullName>
    </recommendedName>
</protein>
<dbReference type="AlphaFoldDB" id="A0A1G8FZF1"/>